<sequence>MLRLSSPLQLQQVWERPKASPPPSSPIRSADEQDGQEEAEAKQYASSIVSNAVSETQCSVVASIEIPIPPPRPAPMVPPKDVHLKKSARGMSHSNKSSCSSIHHSSNRSIDTQEQRQSFVPPVMHDSSSADGTTSFCSSSNVPPTPTSAMHSKSKDCLSSGIPPPPPIPNMESTISSTREDGGSLRRAASRLSLKRRGFSKKIKKVLSFQKKRQSTVF</sequence>
<feature type="compositionally biased region" description="Low complexity" evidence="1">
    <location>
        <begin position="92"/>
        <end position="110"/>
    </location>
</feature>
<accession>A0A077W5H5</accession>
<dbReference type="EMBL" id="LK023313">
    <property type="protein sequence ID" value="CDS02607.1"/>
    <property type="molecule type" value="Genomic_DNA"/>
</dbReference>
<feature type="compositionally biased region" description="Polar residues" evidence="1">
    <location>
        <begin position="126"/>
        <end position="151"/>
    </location>
</feature>
<dbReference type="AlphaFoldDB" id="A0A077W5H5"/>
<reference evidence="2" key="1">
    <citation type="journal article" date="2014" name="Genome Announc.">
        <title>De novo whole-genome sequence and genome annotation of Lichtheimia ramosa.</title>
        <authorList>
            <person name="Linde J."/>
            <person name="Schwartze V."/>
            <person name="Binder U."/>
            <person name="Lass-Florl C."/>
            <person name="Voigt K."/>
            <person name="Horn F."/>
        </authorList>
    </citation>
    <scope>NUCLEOTIDE SEQUENCE</scope>
    <source>
        <strain evidence="2">JMRC FSU:6197</strain>
    </source>
</reference>
<organism evidence="2">
    <name type="scientific">Lichtheimia ramosa</name>
    <dbReference type="NCBI Taxonomy" id="688394"/>
    <lineage>
        <taxon>Eukaryota</taxon>
        <taxon>Fungi</taxon>
        <taxon>Fungi incertae sedis</taxon>
        <taxon>Mucoromycota</taxon>
        <taxon>Mucoromycotina</taxon>
        <taxon>Mucoromycetes</taxon>
        <taxon>Mucorales</taxon>
        <taxon>Lichtheimiaceae</taxon>
        <taxon>Lichtheimia</taxon>
    </lineage>
</organism>
<proteinExistence type="predicted"/>
<name>A0A077W5H5_9FUNG</name>
<gene>
    <name evidence="2" type="ORF">LRAMOSA00012</name>
</gene>
<feature type="compositionally biased region" description="Pro residues" evidence="1">
    <location>
        <begin position="67"/>
        <end position="78"/>
    </location>
</feature>
<feature type="region of interest" description="Disordered" evidence="1">
    <location>
        <begin position="67"/>
        <end position="193"/>
    </location>
</feature>
<feature type="compositionally biased region" description="Polar residues" evidence="1">
    <location>
        <begin position="1"/>
        <end position="12"/>
    </location>
</feature>
<evidence type="ECO:0000313" key="2">
    <source>
        <dbReference type="EMBL" id="CDS02607.1"/>
    </source>
</evidence>
<dbReference type="OrthoDB" id="2285527at2759"/>
<feature type="region of interest" description="Disordered" evidence="1">
    <location>
        <begin position="1"/>
        <end position="44"/>
    </location>
</feature>
<protein>
    <submittedName>
        <fullName evidence="2">Uncharacterized protein</fullName>
    </submittedName>
</protein>
<evidence type="ECO:0000256" key="1">
    <source>
        <dbReference type="SAM" id="MobiDB-lite"/>
    </source>
</evidence>